<proteinExistence type="predicted"/>
<protein>
    <submittedName>
        <fullName evidence="1">Uncharacterized protein</fullName>
    </submittedName>
</protein>
<gene>
    <name evidence="1" type="ORF">COMA2_50207</name>
</gene>
<sequence>MPSTTTIASPGYSESTLLVSGTTTTREPNVLQELFETITAGLVFLTSDPTVGSSTTQ</sequence>
<dbReference type="AlphaFoldDB" id="A0A0S4LMC5"/>
<evidence type="ECO:0000313" key="1">
    <source>
        <dbReference type="EMBL" id="CUS38668.1"/>
    </source>
</evidence>
<reference evidence="2" key="1">
    <citation type="submission" date="2015-10" db="EMBL/GenBank/DDBJ databases">
        <authorList>
            <person name="Luecker S."/>
            <person name="Luecker S."/>
        </authorList>
    </citation>
    <scope>NUCLEOTIDE SEQUENCE [LARGE SCALE GENOMIC DNA]</scope>
</reference>
<keyword evidence="2" id="KW-1185">Reference proteome</keyword>
<organism evidence="1 2">
    <name type="scientific">Candidatus Nitrospira nitrificans</name>
    <dbReference type="NCBI Taxonomy" id="1742973"/>
    <lineage>
        <taxon>Bacteria</taxon>
        <taxon>Pseudomonadati</taxon>
        <taxon>Nitrospirota</taxon>
        <taxon>Nitrospiria</taxon>
        <taxon>Nitrospirales</taxon>
        <taxon>Nitrospiraceae</taxon>
        <taxon>Nitrospira</taxon>
    </lineage>
</organism>
<dbReference type="EMBL" id="CZPZ01000032">
    <property type="protein sequence ID" value="CUS38668.1"/>
    <property type="molecule type" value="Genomic_DNA"/>
</dbReference>
<name>A0A0S4LMC5_9BACT</name>
<accession>A0A0S4LMC5</accession>
<dbReference type="Proteomes" id="UP000198736">
    <property type="component" value="Unassembled WGS sequence"/>
</dbReference>
<evidence type="ECO:0000313" key="2">
    <source>
        <dbReference type="Proteomes" id="UP000198736"/>
    </source>
</evidence>